<evidence type="ECO:0008006" key="4">
    <source>
        <dbReference type="Google" id="ProtNLM"/>
    </source>
</evidence>
<comment type="caution">
    <text evidence="2">The sequence shown here is derived from an EMBL/GenBank/DDBJ whole genome shotgun (WGS) entry which is preliminary data.</text>
</comment>
<accession>A0ABR8JEM7</accession>
<feature type="chain" id="PRO_5047051318" description="T9SS type A sorting domain-containing protein" evidence="1">
    <location>
        <begin position="25"/>
        <end position="845"/>
    </location>
</feature>
<proteinExistence type="predicted"/>
<dbReference type="InterPro" id="IPR015943">
    <property type="entry name" value="WD40/YVTN_repeat-like_dom_sf"/>
</dbReference>
<gene>
    <name evidence="2" type="ORF">IC231_03100</name>
</gene>
<name>A0ABR8JEM7_9BACT</name>
<evidence type="ECO:0000313" key="2">
    <source>
        <dbReference type="EMBL" id="MBD2714016.1"/>
    </source>
</evidence>
<dbReference type="SUPFAM" id="SSF50998">
    <property type="entry name" value="Quinoprotein alcohol dehydrogenase-like"/>
    <property type="match status" value="2"/>
</dbReference>
<keyword evidence="3" id="KW-1185">Reference proteome</keyword>
<dbReference type="PANTHER" id="PTHR42754">
    <property type="entry name" value="ENDOGLUCANASE"/>
    <property type="match status" value="1"/>
</dbReference>
<dbReference type="InterPro" id="IPR011047">
    <property type="entry name" value="Quinoprotein_ADH-like_sf"/>
</dbReference>
<reference evidence="2 3" key="1">
    <citation type="submission" date="2020-09" db="EMBL/GenBank/DDBJ databases">
        <authorList>
            <person name="Kim M.K."/>
        </authorList>
    </citation>
    <scope>NUCLEOTIDE SEQUENCE [LARGE SCALE GENOMIC DNA]</scope>
    <source>
        <strain evidence="2 3">BT646</strain>
    </source>
</reference>
<organism evidence="2 3">
    <name type="scientific">Hymenobacter duratus</name>
    <dbReference type="NCBI Taxonomy" id="2771356"/>
    <lineage>
        <taxon>Bacteria</taxon>
        <taxon>Pseudomonadati</taxon>
        <taxon>Bacteroidota</taxon>
        <taxon>Cytophagia</taxon>
        <taxon>Cytophagales</taxon>
        <taxon>Hymenobacteraceae</taxon>
        <taxon>Hymenobacter</taxon>
    </lineage>
</organism>
<dbReference type="RefSeq" id="WP_190783141.1">
    <property type="nucleotide sequence ID" value="NZ_JACWZZ010000001.1"/>
</dbReference>
<sequence>MRNFYYRLALSAGLFLAGIFSAGAQTTTFERHFGTRNTLDEFQSVQPTTDGGLIALGTTANRSHGRTDMWLVKTNAAGDTAWTRTYGTSAAETGRSVQQTPDGGYLLAGQVYTPVTNKEDIYLVKTTASGAVQWQRTFGGTDVEICNSMALTADGGAVLVGYLSSYAQNTSIGTQLLVLKTDAAGNLVWQQTPTSVSPRGEKGHAIQQTTDGGYIVAAEGGYEEDAIAFKLTPTGGTTWRHGFGTGTSTTAVCVQQTADGGYVLGGMYEDLQTGQRTPRITKLNPAGNATYAYDVPGNHEYAREVRQTSDGGYIILADGQFNASAELSKVDANWQQQFLRVVPVGFAYQTIPTLRIAPNGDYLLGGYSTQYSIGYEGMLVRYSATGTLLWQRYYGTEGGTGMELGRDIAPTADGGGVVLSEEPTSTTDDQTRLRLTKLAATGITQWTTTINNTFAADLLATSIRPTPDGGFVVMAASYLPDPTTYIFKTTSQGVVQWSKEFPAANSPAVFGKTIPTADGGYAVITGFVDRAWLLKLNSAGDTVWTRQFGNAGITHAYDLVQTSDGGYAFAGRASTFGRQQQAWAVRTSATGQLLWSRTYGRAGTDRVSSIQQTTDGGFILGGYSDDPGTRLPQALLLKLSGTGDSTWARLLPPTTSFTFGYRALPTADGGYILLDLTNTDPLDSYSRSARLTKTDALGTTLWQRSFGSGTQPILYSLEASADGGFMSVGYQQTTQGDADVYVLKTDGSGNVLSAGQPATVLRPELTLYPNPARSHVRLQLPADMQTGALQLTLLDLLGRSVREWNVVAAPAELPLEMRGVARGTYVLRVSSPTNHLKLNRRLILE</sequence>
<protein>
    <recommendedName>
        <fullName evidence="4">T9SS type A sorting domain-containing protein</fullName>
    </recommendedName>
</protein>
<evidence type="ECO:0000256" key="1">
    <source>
        <dbReference type="SAM" id="SignalP"/>
    </source>
</evidence>
<dbReference type="Proteomes" id="UP000642468">
    <property type="component" value="Unassembled WGS sequence"/>
</dbReference>
<dbReference type="Gene3D" id="2.130.10.10">
    <property type="entry name" value="YVTN repeat-like/Quinoprotein amine dehydrogenase"/>
    <property type="match status" value="1"/>
</dbReference>
<evidence type="ECO:0000313" key="3">
    <source>
        <dbReference type="Proteomes" id="UP000642468"/>
    </source>
</evidence>
<keyword evidence="1" id="KW-0732">Signal</keyword>
<feature type="signal peptide" evidence="1">
    <location>
        <begin position="1"/>
        <end position="24"/>
    </location>
</feature>
<dbReference type="EMBL" id="JACWZZ010000001">
    <property type="protein sequence ID" value="MBD2714016.1"/>
    <property type="molecule type" value="Genomic_DNA"/>
</dbReference>
<dbReference type="PANTHER" id="PTHR42754:SF1">
    <property type="entry name" value="LIPOPROTEIN"/>
    <property type="match status" value="1"/>
</dbReference>